<gene>
    <name evidence="2" type="ORF">JCM15093_2001</name>
</gene>
<evidence type="ECO:0000313" key="2">
    <source>
        <dbReference type="EMBL" id="GAK36808.1"/>
    </source>
</evidence>
<dbReference type="PROSITE" id="PS51257">
    <property type="entry name" value="PROKAR_LIPOPROTEIN"/>
    <property type="match status" value="1"/>
</dbReference>
<dbReference type="STRING" id="1121097.GCA_000428125_01909"/>
<feature type="chain" id="PRO_5001662263" description="DUF4827 domain-containing protein" evidence="1">
    <location>
        <begin position="23"/>
        <end position="197"/>
    </location>
</feature>
<dbReference type="RefSeq" id="WP_024996633.1">
    <property type="nucleotide sequence ID" value="NZ_ATZI01000006.1"/>
</dbReference>
<protein>
    <recommendedName>
        <fullName evidence="4">DUF4827 domain-containing protein</fullName>
    </recommendedName>
</protein>
<dbReference type="GO" id="GO:0003755">
    <property type="term" value="F:peptidyl-prolyl cis-trans isomerase activity"/>
    <property type="evidence" value="ECO:0007669"/>
    <property type="project" value="InterPro"/>
</dbReference>
<accession>A0A069D1L8</accession>
<evidence type="ECO:0000256" key="1">
    <source>
        <dbReference type="SAM" id="SignalP"/>
    </source>
</evidence>
<keyword evidence="3" id="KW-1185">Reference proteome</keyword>
<organism evidence="2 3">
    <name type="scientific">Bacteroides graminisolvens DSM 19988 = JCM 15093</name>
    <dbReference type="NCBI Taxonomy" id="1121097"/>
    <lineage>
        <taxon>Bacteria</taxon>
        <taxon>Pseudomonadati</taxon>
        <taxon>Bacteroidota</taxon>
        <taxon>Bacteroidia</taxon>
        <taxon>Bacteroidales</taxon>
        <taxon>Bacteroidaceae</taxon>
        <taxon>Bacteroides</taxon>
    </lineage>
</organism>
<dbReference type="Proteomes" id="UP000027601">
    <property type="component" value="Unassembled WGS sequence"/>
</dbReference>
<reference evidence="2 3" key="1">
    <citation type="journal article" date="2015" name="Microbes Environ.">
        <title>Distribution and evolution of nitrogen fixation genes in the phylum bacteroidetes.</title>
        <authorList>
            <person name="Inoue J."/>
            <person name="Oshima K."/>
            <person name="Suda W."/>
            <person name="Sakamoto M."/>
            <person name="Iino T."/>
            <person name="Noda S."/>
            <person name="Hongoh Y."/>
            <person name="Hattori M."/>
            <person name="Ohkuma M."/>
        </authorList>
    </citation>
    <scope>NUCLEOTIDE SEQUENCE [LARGE SCALE GENOMIC DNA]</scope>
    <source>
        <strain evidence="2 3">JCM 15093</strain>
    </source>
</reference>
<name>A0A069D1L8_9BACE</name>
<dbReference type="Pfam" id="PF16109">
    <property type="entry name" value="DUF4827"/>
    <property type="match status" value="1"/>
</dbReference>
<evidence type="ECO:0000313" key="3">
    <source>
        <dbReference type="Proteomes" id="UP000027601"/>
    </source>
</evidence>
<dbReference type="InterPro" id="IPR032252">
    <property type="entry name" value="DUF4827"/>
</dbReference>
<dbReference type="AlphaFoldDB" id="A0A069D1L8"/>
<evidence type="ECO:0008006" key="4">
    <source>
        <dbReference type="Google" id="ProtNLM"/>
    </source>
</evidence>
<comment type="caution">
    <text evidence="2">The sequence shown here is derived from an EMBL/GenBank/DDBJ whole genome shotgun (WGS) entry which is preliminary data.</text>
</comment>
<dbReference type="OrthoDB" id="1096383at2"/>
<keyword evidence="1" id="KW-0732">Signal</keyword>
<dbReference type="EMBL" id="BAJS01000010">
    <property type="protein sequence ID" value="GAK36808.1"/>
    <property type="molecule type" value="Genomic_DNA"/>
</dbReference>
<sequence>MKKLTLLFVTLLCLGFMFQACDDTKTYAEQLEDEDNAIKDFISKNNIKVLSLADFEAKGNTTDLKTNEYVALSGGVYMQIVYKGTGDSIKNNDIVLVRFMEYDIMSQDTTSVSNYDVDGWVDEFRYSLSGTTASGLFTYGSMLTAYGTAVPSGWLLALKYVTDRAHVKLIVPSKMGHDASLRYVYPYFYDIRKFQIY</sequence>
<dbReference type="eggNOG" id="ENOG5032PII">
    <property type="taxonomic scope" value="Bacteria"/>
</dbReference>
<feature type="signal peptide" evidence="1">
    <location>
        <begin position="1"/>
        <end position="22"/>
    </location>
</feature>
<dbReference type="Gene3D" id="3.10.50.40">
    <property type="match status" value="1"/>
</dbReference>
<dbReference type="InterPro" id="IPR046357">
    <property type="entry name" value="PPIase_dom_sf"/>
</dbReference>
<proteinExistence type="predicted"/>